<keyword evidence="1" id="KW-1133">Transmembrane helix</keyword>
<reference evidence="2 3" key="1">
    <citation type="submission" date="2024-09" db="EMBL/GenBank/DDBJ databases">
        <authorList>
            <person name="Sun Q."/>
            <person name="Mori K."/>
        </authorList>
    </citation>
    <scope>NUCLEOTIDE SEQUENCE [LARGE SCALE GENOMIC DNA]</scope>
    <source>
        <strain evidence="2 3">CCM 7650</strain>
    </source>
</reference>
<accession>A0ABV6FYA8</accession>
<feature type="transmembrane region" description="Helical" evidence="1">
    <location>
        <begin position="144"/>
        <end position="168"/>
    </location>
</feature>
<keyword evidence="1" id="KW-0812">Transmembrane</keyword>
<feature type="transmembrane region" description="Helical" evidence="1">
    <location>
        <begin position="14"/>
        <end position="32"/>
    </location>
</feature>
<dbReference type="RefSeq" id="WP_382389472.1">
    <property type="nucleotide sequence ID" value="NZ_JBHLWI010000090.1"/>
</dbReference>
<dbReference type="EMBL" id="JBHLWI010000090">
    <property type="protein sequence ID" value="MFC0264873.1"/>
    <property type="molecule type" value="Genomic_DNA"/>
</dbReference>
<evidence type="ECO:0000313" key="3">
    <source>
        <dbReference type="Proteomes" id="UP001589797"/>
    </source>
</evidence>
<proteinExistence type="predicted"/>
<dbReference type="Pfam" id="PF13858">
    <property type="entry name" value="DUF4199"/>
    <property type="match status" value="1"/>
</dbReference>
<evidence type="ECO:0000256" key="1">
    <source>
        <dbReference type="SAM" id="Phobius"/>
    </source>
</evidence>
<gene>
    <name evidence="2" type="ORF">ACFFIP_19445</name>
</gene>
<protein>
    <submittedName>
        <fullName evidence="2">DUF4199 domain-containing protein</fullName>
    </submittedName>
</protein>
<comment type="caution">
    <text evidence="2">The sequence shown here is derived from an EMBL/GenBank/DDBJ whole genome shotgun (WGS) entry which is preliminary data.</text>
</comment>
<dbReference type="InterPro" id="IPR025250">
    <property type="entry name" value="DUF4199"/>
</dbReference>
<evidence type="ECO:0000313" key="2">
    <source>
        <dbReference type="EMBL" id="MFC0264873.1"/>
    </source>
</evidence>
<dbReference type="Proteomes" id="UP001589797">
    <property type="component" value="Unassembled WGS sequence"/>
</dbReference>
<keyword evidence="3" id="KW-1185">Reference proteome</keyword>
<feature type="transmembrane region" description="Helical" evidence="1">
    <location>
        <begin position="71"/>
        <end position="100"/>
    </location>
</feature>
<sequence length="176" mass="19579">MEEKLTVSDVAKKWGLIYGLVGLIILIFSAMFDLSTMGFVWQGLIFIVTVGIAFTIYFLASKEYKESNSGLITFGQSFGIAIITGLIGGLIRGIGFYLYVKVIDTNYMDRILEAQEEVRERMGAPEIDPDQLPAFMKFFQTPEFLGISSLINAMLGALIIGLMVAAIVQKKEDYTY</sequence>
<feature type="transmembrane region" description="Helical" evidence="1">
    <location>
        <begin position="38"/>
        <end position="59"/>
    </location>
</feature>
<name>A0ABV6FYA8_9BACT</name>
<organism evidence="2 3">
    <name type="scientific">Fontibacter flavus</name>
    <dbReference type="NCBI Taxonomy" id="654838"/>
    <lineage>
        <taxon>Bacteria</taxon>
        <taxon>Pseudomonadati</taxon>
        <taxon>Bacteroidota</taxon>
        <taxon>Cytophagia</taxon>
        <taxon>Cytophagales</taxon>
        <taxon>Cyclobacteriaceae</taxon>
        <taxon>Fontibacter</taxon>
    </lineage>
</organism>
<keyword evidence="1" id="KW-0472">Membrane</keyword>